<evidence type="ECO:0000256" key="8">
    <source>
        <dbReference type="PIRSR" id="PIRSR628651-51"/>
    </source>
</evidence>
<proteinExistence type="inferred from homology"/>
<keyword evidence="3 8" id="KW-0479">Metal-binding</keyword>
<evidence type="ECO:0000313" key="13">
    <source>
        <dbReference type="EMBL" id="ESK87394.1"/>
    </source>
</evidence>
<dbReference type="InterPro" id="IPR001965">
    <property type="entry name" value="Znf_PHD"/>
</dbReference>
<feature type="binding site" evidence="8">
    <location>
        <position position="433"/>
    </location>
    <ligand>
        <name>Zn(2+)</name>
        <dbReference type="ChEBI" id="CHEBI:29105"/>
        <label>1</label>
    </ligand>
</feature>
<dbReference type="InterPro" id="IPR011011">
    <property type="entry name" value="Znf_FYVE_PHD"/>
</dbReference>
<dbReference type="GO" id="GO:0006355">
    <property type="term" value="P:regulation of DNA-templated transcription"/>
    <property type="evidence" value="ECO:0007669"/>
    <property type="project" value="TreeGrafter"/>
</dbReference>
<feature type="binding site" evidence="8">
    <location>
        <position position="455"/>
    </location>
    <ligand>
        <name>Zn(2+)</name>
        <dbReference type="ChEBI" id="CHEBI:29105"/>
        <label>1</label>
    </ligand>
</feature>
<feature type="binding site" evidence="8">
    <location>
        <position position="431"/>
    </location>
    <ligand>
        <name>Zn(2+)</name>
        <dbReference type="ChEBI" id="CHEBI:29105"/>
        <label>1</label>
    </ligand>
</feature>
<sequence length="486" mass="53720">MPGISLRKRRRSQAFPSEDEMDIEPPMQSADGGNEVDHEQGSEAGAGEQADADEEGTETPLVDPDKEREIWDSVREEHFEVVEQLPLTLHRQFTLLKELDQQSQGYMEDILPTLKRYIALRRDIDARYKLRHAEEQQKMSPQELETSNSKKAAEGVPMDIEPPLKPESTTIATPGSLPNAPSSGDGNHADTSTLTQATSPPIMYTTPPPTSAITTVSSHATPPPTTATTTTSSIPLPRTPIRAIPHHLSMNNITAMASPRTPTPTGVPQDRTKVPVTSREMLSHIAWASEELMRASNEKVHIAQTVHDTLERQIRALNQSIKEQELALSLGTRPGTQLAPILLPEVIVPVSRWTKRPNAMSDLDSDDEAPNGGLFDLNSEQRDGPTTLGIVPADSTPANRPQRRKGKGSNRNEPPPKLKITLPASAPELFCYCRGVSWGEMIACDNENCKNQWFHLSCTGLAQLPSEDEIWYCRDCEPKKSGRKRR</sequence>
<dbReference type="PROSITE" id="PS50016">
    <property type="entry name" value="ZF_PHD_2"/>
    <property type="match status" value="1"/>
</dbReference>
<dbReference type="InterPro" id="IPR019786">
    <property type="entry name" value="Zinc_finger_PHD-type_CS"/>
</dbReference>
<dbReference type="Pfam" id="PF12998">
    <property type="entry name" value="ING"/>
    <property type="match status" value="2"/>
</dbReference>
<evidence type="ECO:0000256" key="10">
    <source>
        <dbReference type="RuleBase" id="RU361213"/>
    </source>
</evidence>
<evidence type="ECO:0000256" key="6">
    <source>
        <dbReference type="ARBA" id="ARBA00022853"/>
    </source>
</evidence>
<dbReference type="KEGG" id="mrr:Moror_11664"/>
<feature type="compositionally biased region" description="Low complexity" evidence="11">
    <location>
        <begin position="214"/>
        <end position="235"/>
    </location>
</feature>
<keyword evidence="7 10" id="KW-0539">Nucleus</keyword>
<protein>
    <recommendedName>
        <fullName evidence="10">Chromatin modification-related protein</fullName>
    </recommendedName>
</protein>
<dbReference type="Gene3D" id="3.30.40.10">
    <property type="entry name" value="Zinc/RING finger domain, C3HC4 (zinc finger)"/>
    <property type="match status" value="1"/>
</dbReference>
<name>V2Y6T6_MONRO</name>
<dbReference type="GO" id="GO:0006325">
    <property type="term" value="P:chromatin organization"/>
    <property type="evidence" value="ECO:0007669"/>
    <property type="project" value="UniProtKB-KW"/>
</dbReference>
<accession>V2Y6T6</accession>
<feature type="region of interest" description="Disordered" evidence="11">
    <location>
        <begin position="133"/>
        <end position="238"/>
    </location>
</feature>
<evidence type="ECO:0000256" key="3">
    <source>
        <dbReference type="ARBA" id="ARBA00022723"/>
    </source>
</evidence>
<feature type="region of interest" description="Disordered" evidence="11">
    <location>
        <begin position="358"/>
        <end position="419"/>
    </location>
</feature>
<evidence type="ECO:0000313" key="14">
    <source>
        <dbReference type="Proteomes" id="UP000017559"/>
    </source>
</evidence>
<dbReference type="PROSITE" id="PS01359">
    <property type="entry name" value="ZF_PHD_1"/>
    <property type="match status" value="1"/>
</dbReference>
<dbReference type="GO" id="GO:0008270">
    <property type="term" value="F:zinc ion binding"/>
    <property type="evidence" value="ECO:0007669"/>
    <property type="project" value="UniProtKB-KW"/>
</dbReference>
<feature type="binding site" evidence="8">
    <location>
        <position position="449"/>
    </location>
    <ligand>
        <name>Zn(2+)</name>
        <dbReference type="ChEBI" id="CHEBI:29105"/>
        <label>2</label>
    </ligand>
</feature>
<comment type="domain">
    <text evidence="10">The PHD-type zinc finger mediates the binding to H3K4me3.</text>
</comment>
<comment type="subcellular location">
    <subcellularLocation>
        <location evidence="1 10">Nucleus</location>
    </subcellularLocation>
</comment>
<dbReference type="PANTHER" id="PTHR10333:SF42">
    <property type="entry name" value="INHIBITOR OF GROWTH PROTEIN 5"/>
    <property type="match status" value="1"/>
</dbReference>
<keyword evidence="14" id="KW-1185">Reference proteome</keyword>
<keyword evidence="4 9" id="KW-0863">Zinc-finger</keyword>
<dbReference type="OrthoDB" id="5411773at2759"/>
<feature type="region of interest" description="Disordered" evidence="11">
    <location>
        <begin position="256"/>
        <end position="275"/>
    </location>
</feature>
<feature type="compositionally biased region" description="Polar residues" evidence="11">
    <location>
        <begin position="138"/>
        <end position="150"/>
    </location>
</feature>
<dbReference type="STRING" id="1381753.V2Y6T6"/>
<comment type="caution">
    <text evidence="13">The sequence shown here is derived from an EMBL/GenBank/DDBJ whole genome shotgun (WGS) entry which is preliminary data.</text>
</comment>
<reference evidence="13 14" key="1">
    <citation type="journal article" date="2014" name="BMC Genomics">
        <title>Genome and secretome analysis of the hemibiotrophic fungal pathogen, Moniliophthora roreri, which causes frosty pod rot disease of cacao: mechanisms of the biotrophic and necrotrophic phases.</title>
        <authorList>
            <person name="Meinhardt L.W."/>
            <person name="Costa G.G.L."/>
            <person name="Thomazella D.P.T."/>
            <person name="Teixeira P.J.P.L."/>
            <person name="Carazzolle M.F."/>
            <person name="Schuster S.C."/>
            <person name="Carlson J.E."/>
            <person name="Guiltinan M.J."/>
            <person name="Mieczkowski P."/>
            <person name="Farmer A."/>
            <person name="Ramaraj T."/>
            <person name="Crozier J."/>
            <person name="Davis R.E."/>
            <person name="Shao J."/>
            <person name="Melnick R.L."/>
            <person name="Pereira G.A.G."/>
            <person name="Bailey B.A."/>
        </authorList>
    </citation>
    <scope>NUCLEOTIDE SEQUENCE [LARGE SCALE GENOMIC DNA]</scope>
    <source>
        <strain evidence="13 14">MCA 2997</strain>
    </source>
</reference>
<dbReference type="SMART" id="SM01408">
    <property type="entry name" value="ING"/>
    <property type="match status" value="1"/>
</dbReference>
<keyword evidence="5 8" id="KW-0862">Zinc</keyword>
<comment type="similarity">
    <text evidence="2 10">Belongs to the ING family.</text>
</comment>
<dbReference type="Gene3D" id="6.10.140.1740">
    <property type="match status" value="2"/>
</dbReference>
<evidence type="ECO:0000256" key="4">
    <source>
        <dbReference type="ARBA" id="ARBA00022771"/>
    </source>
</evidence>
<dbReference type="SUPFAM" id="SSF57903">
    <property type="entry name" value="FYVE/PHD zinc finger"/>
    <property type="match status" value="1"/>
</dbReference>
<dbReference type="AlphaFoldDB" id="V2Y6T6"/>
<organism evidence="13 14">
    <name type="scientific">Moniliophthora roreri (strain MCA 2997)</name>
    <name type="common">Cocoa frosty pod rot fungus</name>
    <name type="synonym">Crinipellis roreri</name>
    <dbReference type="NCBI Taxonomy" id="1381753"/>
    <lineage>
        <taxon>Eukaryota</taxon>
        <taxon>Fungi</taxon>
        <taxon>Dikarya</taxon>
        <taxon>Basidiomycota</taxon>
        <taxon>Agaricomycotina</taxon>
        <taxon>Agaricomycetes</taxon>
        <taxon>Agaricomycetidae</taxon>
        <taxon>Agaricales</taxon>
        <taxon>Marasmiineae</taxon>
        <taxon>Marasmiaceae</taxon>
        <taxon>Moniliophthora</taxon>
    </lineage>
</organism>
<evidence type="ECO:0000256" key="2">
    <source>
        <dbReference type="ARBA" id="ARBA00010210"/>
    </source>
</evidence>
<evidence type="ECO:0000259" key="12">
    <source>
        <dbReference type="PROSITE" id="PS50016"/>
    </source>
</evidence>
<feature type="binding site" evidence="8">
    <location>
        <position position="476"/>
    </location>
    <ligand>
        <name>Zn(2+)</name>
        <dbReference type="ChEBI" id="CHEBI:29105"/>
        <label>2</label>
    </ligand>
</feature>
<keyword evidence="6 10" id="KW-0156">Chromatin regulator</keyword>
<dbReference type="InterPro" id="IPR024610">
    <property type="entry name" value="ING_N_histone-binding"/>
</dbReference>
<evidence type="ECO:0000256" key="11">
    <source>
        <dbReference type="SAM" id="MobiDB-lite"/>
    </source>
</evidence>
<dbReference type="HOGENOM" id="CLU_031900_8_1_1"/>
<dbReference type="InterPro" id="IPR013083">
    <property type="entry name" value="Znf_RING/FYVE/PHD"/>
</dbReference>
<dbReference type="InterPro" id="IPR019787">
    <property type="entry name" value="Znf_PHD-finger"/>
</dbReference>
<feature type="domain" description="PHD-type" evidence="12">
    <location>
        <begin position="428"/>
        <end position="479"/>
    </location>
</feature>
<feature type="binding site" evidence="8">
    <location>
        <position position="444"/>
    </location>
    <ligand>
        <name>Zn(2+)</name>
        <dbReference type="ChEBI" id="CHEBI:29105"/>
        <label>2</label>
    </ligand>
</feature>
<gene>
    <name evidence="13" type="ORF">Moror_11664</name>
</gene>
<dbReference type="SMART" id="SM00249">
    <property type="entry name" value="PHD"/>
    <property type="match status" value="1"/>
</dbReference>
<evidence type="ECO:0000256" key="1">
    <source>
        <dbReference type="ARBA" id="ARBA00004123"/>
    </source>
</evidence>
<evidence type="ECO:0000256" key="5">
    <source>
        <dbReference type="ARBA" id="ARBA00022833"/>
    </source>
</evidence>
<dbReference type="Proteomes" id="UP000017559">
    <property type="component" value="Unassembled WGS sequence"/>
</dbReference>
<feature type="binding site" evidence="8">
    <location>
        <position position="473"/>
    </location>
    <ligand>
        <name>Zn(2+)</name>
        <dbReference type="ChEBI" id="CHEBI:29105"/>
        <label>2</label>
    </ligand>
</feature>
<feature type="binding site" evidence="8">
    <location>
        <position position="458"/>
    </location>
    <ligand>
        <name>Zn(2+)</name>
        <dbReference type="ChEBI" id="CHEBI:29105"/>
        <label>1</label>
    </ligand>
</feature>
<dbReference type="EMBL" id="AWSO01000786">
    <property type="protein sequence ID" value="ESK87394.1"/>
    <property type="molecule type" value="Genomic_DNA"/>
</dbReference>
<dbReference type="PANTHER" id="PTHR10333">
    <property type="entry name" value="INHIBITOR OF GROWTH PROTEIN"/>
    <property type="match status" value="1"/>
</dbReference>
<dbReference type="GO" id="GO:0033698">
    <property type="term" value="C:Rpd3L complex"/>
    <property type="evidence" value="ECO:0007669"/>
    <property type="project" value="TreeGrafter"/>
</dbReference>
<comment type="function">
    <text evidence="10">Component of an histone acetyltransferase complex.</text>
</comment>
<feature type="region of interest" description="Disordered" evidence="11">
    <location>
        <begin position="1"/>
        <end position="66"/>
    </location>
</feature>
<evidence type="ECO:0000256" key="7">
    <source>
        <dbReference type="ARBA" id="ARBA00023242"/>
    </source>
</evidence>
<dbReference type="InterPro" id="IPR028651">
    <property type="entry name" value="ING_fam"/>
</dbReference>
<evidence type="ECO:0000256" key="9">
    <source>
        <dbReference type="PROSITE-ProRule" id="PRU00146"/>
    </source>
</evidence>
<feature type="compositionally biased region" description="Basic residues" evidence="11">
    <location>
        <begin position="1"/>
        <end position="12"/>
    </location>
</feature>
<comment type="subunit">
    <text evidence="10">Component of an histone acetyltransferase complex. Interacts with H3K4me3 and to a lesser extent with H3K4me2.</text>
</comment>
<feature type="compositionally biased region" description="Polar residues" evidence="11">
    <location>
        <begin position="179"/>
        <end position="199"/>
    </location>
</feature>